<dbReference type="EMBL" id="BAABHY010000001">
    <property type="protein sequence ID" value="GAA5108295.1"/>
    <property type="molecule type" value="Genomic_DNA"/>
</dbReference>
<dbReference type="PROSITE" id="PS50928">
    <property type="entry name" value="ABC_TM1"/>
    <property type="match status" value="2"/>
</dbReference>
<dbReference type="CDD" id="cd06261">
    <property type="entry name" value="TM_PBP2"/>
    <property type="match status" value="2"/>
</dbReference>
<dbReference type="RefSeq" id="WP_345489538.1">
    <property type="nucleotide sequence ID" value="NZ_BAABHY010000001.1"/>
</dbReference>
<feature type="transmembrane region" description="Helical" evidence="8">
    <location>
        <begin position="137"/>
        <end position="158"/>
    </location>
</feature>
<reference evidence="11" key="1">
    <citation type="journal article" date="2019" name="Int. J. Syst. Evol. Microbiol.">
        <title>The Global Catalogue of Microorganisms (GCM) 10K type strain sequencing project: providing services to taxonomists for standard genome sequencing and annotation.</title>
        <authorList>
            <consortium name="The Broad Institute Genomics Platform"/>
            <consortium name="The Broad Institute Genome Sequencing Center for Infectious Disease"/>
            <person name="Wu L."/>
            <person name="Ma J."/>
        </authorList>
    </citation>
    <scope>NUCLEOTIDE SEQUENCE [LARGE SCALE GENOMIC DNA]</scope>
    <source>
        <strain evidence="11">JCM 18050</strain>
    </source>
</reference>
<keyword evidence="3" id="KW-1003">Cell membrane</keyword>
<feature type="transmembrane region" description="Helical" evidence="8">
    <location>
        <begin position="12"/>
        <end position="37"/>
    </location>
</feature>
<dbReference type="SUPFAM" id="SSF161098">
    <property type="entry name" value="MetI-like"/>
    <property type="match status" value="2"/>
</dbReference>
<accession>A0ABP9N8I4</accession>
<evidence type="ECO:0000256" key="8">
    <source>
        <dbReference type="RuleBase" id="RU363032"/>
    </source>
</evidence>
<feature type="transmembrane region" description="Helical" evidence="8">
    <location>
        <begin position="92"/>
        <end position="117"/>
    </location>
</feature>
<keyword evidence="11" id="KW-1185">Reference proteome</keyword>
<dbReference type="InterPro" id="IPR035906">
    <property type="entry name" value="MetI-like_sf"/>
</dbReference>
<evidence type="ECO:0000256" key="2">
    <source>
        <dbReference type="ARBA" id="ARBA00022448"/>
    </source>
</evidence>
<protein>
    <submittedName>
        <fullName evidence="10">Iron ABC transporter permease</fullName>
    </submittedName>
</protein>
<comment type="subcellular location">
    <subcellularLocation>
        <location evidence="1">Cell inner membrane</location>
        <topology evidence="1">Multi-pass membrane protein</topology>
    </subcellularLocation>
    <subcellularLocation>
        <location evidence="8">Cell membrane</location>
        <topology evidence="8">Multi-pass membrane protein</topology>
    </subcellularLocation>
</comment>
<comment type="similarity">
    <text evidence="8">Belongs to the binding-protein-dependent transport system permease family.</text>
</comment>
<feature type="transmembrane region" description="Helical" evidence="8">
    <location>
        <begin position="523"/>
        <end position="547"/>
    </location>
</feature>
<organism evidence="10 11">
    <name type="scientific">Orbus sasakiae</name>
    <dbReference type="NCBI Taxonomy" id="1078475"/>
    <lineage>
        <taxon>Bacteria</taxon>
        <taxon>Pseudomonadati</taxon>
        <taxon>Pseudomonadota</taxon>
        <taxon>Gammaproteobacteria</taxon>
        <taxon>Orbales</taxon>
        <taxon>Orbaceae</taxon>
        <taxon>Orbus</taxon>
    </lineage>
</organism>
<feature type="domain" description="ABC transmembrane type-1" evidence="9">
    <location>
        <begin position="57"/>
        <end position="261"/>
    </location>
</feature>
<feature type="transmembrane region" description="Helical" evidence="8">
    <location>
        <begin position="476"/>
        <end position="503"/>
    </location>
</feature>
<evidence type="ECO:0000256" key="7">
    <source>
        <dbReference type="ARBA" id="ARBA00023136"/>
    </source>
</evidence>
<keyword evidence="2 8" id="KW-0813">Transport</keyword>
<feature type="domain" description="ABC transmembrane type-1" evidence="9">
    <location>
        <begin position="352"/>
        <end position="544"/>
    </location>
</feature>
<evidence type="ECO:0000313" key="11">
    <source>
        <dbReference type="Proteomes" id="UP001500171"/>
    </source>
</evidence>
<dbReference type="PANTHER" id="PTHR43357">
    <property type="entry name" value="INNER MEMBRANE ABC TRANSPORTER PERMEASE PROTEIN YDCV"/>
    <property type="match status" value="1"/>
</dbReference>
<feature type="transmembrane region" description="Helical" evidence="8">
    <location>
        <begin position="389"/>
        <end position="412"/>
    </location>
</feature>
<sequence length="560" mass="60934">MLNHYMKKIPTYLFWGVLFIICVLPIIRILLEALWGVSTDNSVWFELMSDPLTYSALYNTVVTGVLSTIVATVLGTFFAIVLSNSKIRFSAVWIFAIMVPLIIPPQITALSWLQLFGPSSSLLQSINLAPAIGSPQPLYSAGGISLLMGIQHMPLVFLTVRTHIASIPSYLSEAASLSGASPIKILLTIILPLLRSGIMAGAAIAFVAAIGNFGIPAILGIPVGYYVLSTLIYQKMASFGGLMIAQVAILSLLVILLSLIGIAFQRRLQRHSIYQLTVTSGCSVQIIFSKFITRLILVIMVCVLLFILVAPMAALIVSSFVPSVGIPLSWETLSFHAYYEMLFTQPITLRAFKNSLLLTSTTVVILMFISVPFVWILHHTRSRILQLSASLFDLPYAIPGTVLAIACILLWANFIPNYSLLGTITIILLAYLARFFVIVIKPVQASFIQLDPALEEAARLSGASSWQSMHHIVRPIIAPSIFAGGLLVFLSALNELTVSALLWSAGNETLGVLIFNFNDSGDSVLAAAISVVITLFVLLVMFSTIIFGRYLPKGAIPWQA</sequence>
<keyword evidence="7 8" id="KW-0472">Membrane</keyword>
<evidence type="ECO:0000259" key="9">
    <source>
        <dbReference type="PROSITE" id="PS50928"/>
    </source>
</evidence>
<feature type="transmembrane region" description="Helical" evidence="8">
    <location>
        <begin position="200"/>
        <end position="228"/>
    </location>
</feature>
<keyword evidence="6 8" id="KW-1133">Transmembrane helix</keyword>
<dbReference type="InterPro" id="IPR000515">
    <property type="entry name" value="MetI-like"/>
</dbReference>
<evidence type="ECO:0000256" key="6">
    <source>
        <dbReference type="ARBA" id="ARBA00022989"/>
    </source>
</evidence>
<evidence type="ECO:0000256" key="5">
    <source>
        <dbReference type="ARBA" id="ARBA00022692"/>
    </source>
</evidence>
<keyword evidence="5 8" id="KW-0812">Transmembrane</keyword>
<name>A0ABP9N8I4_9GAMM</name>
<dbReference type="PANTHER" id="PTHR43357:SF3">
    <property type="entry name" value="FE(3+)-TRANSPORT SYSTEM PERMEASE PROTEIN FBPB 2"/>
    <property type="match status" value="1"/>
</dbReference>
<keyword evidence="4" id="KW-0997">Cell inner membrane</keyword>
<evidence type="ECO:0000256" key="4">
    <source>
        <dbReference type="ARBA" id="ARBA00022519"/>
    </source>
</evidence>
<feature type="transmembrane region" description="Helical" evidence="8">
    <location>
        <begin position="295"/>
        <end position="321"/>
    </location>
</feature>
<dbReference type="Pfam" id="PF00528">
    <property type="entry name" value="BPD_transp_1"/>
    <property type="match status" value="2"/>
</dbReference>
<evidence type="ECO:0000256" key="3">
    <source>
        <dbReference type="ARBA" id="ARBA00022475"/>
    </source>
</evidence>
<dbReference type="Gene3D" id="1.10.3720.10">
    <property type="entry name" value="MetI-like"/>
    <property type="match status" value="2"/>
</dbReference>
<proteinExistence type="inferred from homology"/>
<gene>
    <name evidence="10" type="ORF">GCM10023211_10420</name>
</gene>
<dbReference type="Proteomes" id="UP001500171">
    <property type="component" value="Unassembled WGS sequence"/>
</dbReference>
<evidence type="ECO:0000313" key="10">
    <source>
        <dbReference type="EMBL" id="GAA5108295.1"/>
    </source>
</evidence>
<feature type="transmembrane region" description="Helical" evidence="8">
    <location>
        <begin position="240"/>
        <end position="265"/>
    </location>
</feature>
<evidence type="ECO:0000256" key="1">
    <source>
        <dbReference type="ARBA" id="ARBA00004429"/>
    </source>
</evidence>
<comment type="caution">
    <text evidence="10">The sequence shown here is derived from an EMBL/GenBank/DDBJ whole genome shotgun (WGS) entry which is preliminary data.</text>
</comment>
<feature type="transmembrane region" description="Helical" evidence="8">
    <location>
        <begin position="57"/>
        <end position="80"/>
    </location>
</feature>
<feature type="transmembrane region" description="Helical" evidence="8">
    <location>
        <begin position="418"/>
        <end position="440"/>
    </location>
</feature>
<feature type="transmembrane region" description="Helical" evidence="8">
    <location>
        <begin position="356"/>
        <end position="377"/>
    </location>
</feature>